<organism evidence="3 4">
    <name type="scientific">Rhodocollybia butyracea</name>
    <dbReference type="NCBI Taxonomy" id="206335"/>
    <lineage>
        <taxon>Eukaryota</taxon>
        <taxon>Fungi</taxon>
        <taxon>Dikarya</taxon>
        <taxon>Basidiomycota</taxon>
        <taxon>Agaricomycotina</taxon>
        <taxon>Agaricomycetes</taxon>
        <taxon>Agaricomycetidae</taxon>
        <taxon>Agaricales</taxon>
        <taxon>Marasmiineae</taxon>
        <taxon>Omphalotaceae</taxon>
        <taxon>Rhodocollybia</taxon>
    </lineage>
</organism>
<dbReference type="EMBL" id="JADNRY010000128">
    <property type="protein sequence ID" value="KAF9064207.1"/>
    <property type="molecule type" value="Genomic_DNA"/>
</dbReference>
<keyword evidence="4" id="KW-1185">Reference proteome</keyword>
<feature type="signal peptide" evidence="2">
    <location>
        <begin position="1"/>
        <end position="22"/>
    </location>
</feature>
<keyword evidence="1" id="KW-0472">Membrane</keyword>
<name>A0A9P5PJ74_9AGAR</name>
<evidence type="ECO:0000313" key="4">
    <source>
        <dbReference type="Proteomes" id="UP000772434"/>
    </source>
</evidence>
<keyword evidence="1" id="KW-1133">Transmembrane helix</keyword>
<sequence>MFILNRYSFMLYAVMQLACLFSRNMTDIGCRDLDFTASLVFGKIMVDSMTKLLSILRVYALFGQKRSLFILLCPFIIADIVVGFLHYCGIIFSLTLARTARHIMQSRKSGIRSVAEVVLRDASLIIDRGSVALSGQVAHLPNVLINRFVLNLRAYSNRTQHSGKSPSTNATAPSLGRLSFAESRFIGNMGAPLDPRVDPLTTLVPVIYDYEKGAQLVLCLRGGEAGGVEKKAAGQSRDIQISLNHCVNIPFLVWQLKHCW</sequence>
<feature type="transmembrane region" description="Helical" evidence="1">
    <location>
        <begin position="68"/>
        <end position="97"/>
    </location>
</feature>
<accession>A0A9P5PJ74</accession>
<dbReference type="Proteomes" id="UP000772434">
    <property type="component" value="Unassembled WGS sequence"/>
</dbReference>
<dbReference type="AlphaFoldDB" id="A0A9P5PJ74"/>
<evidence type="ECO:0000256" key="1">
    <source>
        <dbReference type="SAM" id="Phobius"/>
    </source>
</evidence>
<keyword evidence="1" id="KW-0812">Transmembrane</keyword>
<keyword evidence="2" id="KW-0732">Signal</keyword>
<evidence type="ECO:0000313" key="3">
    <source>
        <dbReference type="EMBL" id="KAF9064207.1"/>
    </source>
</evidence>
<protein>
    <submittedName>
        <fullName evidence="3">Uncharacterized protein</fullName>
    </submittedName>
</protein>
<comment type="caution">
    <text evidence="3">The sequence shown here is derived from an EMBL/GenBank/DDBJ whole genome shotgun (WGS) entry which is preliminary data.</text>
</comment>
<feature type="chain" id="PRO_5040359821" evidence="2">
    <location>
        <begin position="23"/>
        <end position="260"/>
    </location>
</feature>
<evidence type="ECO:0000256" key="2">
    <source>
        <dbReference type="SAM" id="SignalP"/>
    </source>
</evidence>
<reference evidence="3" key="1">
    <citation type="submission" date="2020-11" db="EMBL/GenBank/DDBJ databases">
        <authorList>
            <consortium name="DOE Joint Genome Institute"/>
            <person name="Ahrendt S."/>
            <person name="Riley R."/>
            <person name="Andreopoulos W."/>
            <person name="Labutti K."/>
            <person name="Pangilinan J."/>
            <person name="Ruiz-Duenas F.J."/>
            <person name="Barrasa J.M."/>
            <person name="Sanchez-Garcia M."/>
            <person name="Camarero S."/>
            <person name="Miyauchi S."/>
            <person name="Serrano A."/>
            <person name="Linde D."/>
            <person name="Babiker R."/>
            <person name="Drula E."/>
            <person name="Ayuso-Fernandez I."/>
            <person name="Pacheco R."/>
            <person name="Padilla G."/>
            <person name="Ferreira P."/>
            <person name="Barriuso J."/>
            <person name="Kellner H."/>
            <person name="Castanera R."/>
            <person name="Alfaro M."/>
            <person name="Ramirez L."/>
            <person name="Pisabarro A.G."/>
            <person name="Kuo A."/>
            <person name="Tritt A."/>
            <person name="Lipzen A."/>
            <person name="He G."/>
            <person name="Yan M."/>
            <person name="Ng V."/>
            <person name="Cullen D."/>
            <person name="Martin F."/>
            <person name="Rosso M.-N."/>
            <person name="Henrissat B."/>
            <person name="Hibbett D."/>
            <person name="Martinez A.T."/>
            <person name="Grigoriev I.V."/>
        </authorList>
    </citation>
    <scope>NUCLEOTIDE SEQUENCE</scope>
    <source>
        <strain evidence="3">AH 40177</strain>
    </source>
</reference>
<proteinExistence type="predicted"/>
<gene>
    <name evidence="3" type="ORF">BDP27DRAFT_1367351</name>
</gene>